<evidence type="ECO:0000313" key="7">
    <source>
        <dbReference type="Proteomes" id="UP000192927"/>
    </source>
</evidence>
<evidence type="ECO:0000256" key="1">
    <source>
        <dbReference type="ARBA" id="ARBA00022801"/>
    </source>
</evidence>
<feature type="domain" description="Tyrosine specific protein phosphatases" evidence="5">
    <location>
        <begin position="654"/>
        <end position="717"/>
    </location>
</feature>
<dbReference type="SUPFAM" id="SSF52799">
    <property type="entry name" value="(Phosphotyrosine protein) phosphatases II"/>
    <property type="match status" value="1"/>
</dbReference>
<organism evidence="6 7">
    <name type="scientific">Lasallia pustulata</name>
    <dbReference type="NCBI Taxonomy" id="136370"/>
    <lineage>
        <taxon>Eukaryota</taxon>
        <taxon>Fungi</taxon>
        <taxon>Dikarya</taxon>
        <taxon>Ascomycota</taxon>
        <taxon>Pezizomycotina</taxon>
        <taxon>Lecanoromycetes</taxon>
        <taxon>OSLEUM clade</taxon>
        <taxon>Umbilicariomycetidae</taxon>
        <taxon>Umbilicariales</taxon>
        <taxon>Umbilicariaceae</taxon>
        <taxon>Lasallia</taxon>
    </lineage>
</organism>
<dbReference type="GO" id="GO:0004721">
    <property type="term" value="F:phosphoprotein phosphatase activity"/>
    <property type="evidence" value="ECO:0007669"/>
    <property type="project" value="UniProtKB-KW"/>
</dbReference>
<dbReference type="PANTHER" id="PTHR10367:SF25">
    <property type="entry name" value="DUAL SPECIFICITY PHOSPHATASE CATALYTIC DOMAIN PROTEIN (AFU_ORTHOLOGUE AFUA_1G03540)"/>
    <property type="match status" value="1"/>
</dbReference>
<feature type="signal peptide" evidence="4">
    <location>
        <begin position="1"/>
        <end position="22"/>
    </location>
</feature>
<accession>A0A1W5CWQ3</accession>
<dbReference type="SMART" id="SM00195">
    <property type="entry name" value="DSPc"/>
    <property type="match status" value="1"/>
</dbReference>
<evidence type="ECO:0000313" key="6">
    <source>
        <dbReference type="EMBL" id="SLM35297.1"/>
    </source>
</evidence>
<dbReference type="GO" id="GO:0006370">
    <property type="term" value="P:7-methylguanosine mRNA capping"/>
    <property type="evidence" value="ECO:0007669"/>
    <property type="project" value="TreeGrafter"/>
</dbReference>
<dbReference type="PROSITE" id="PS00383">
    <property type="entry name" value="TYR_PHOSPHATASE_1"/>
    <property type="match status" value="1"/>
</dbReference>
<name>A0A1W5CWQ3_9LECA</name>
<evidence type="ECO:0000259" key="5">
    <source>
        <dbReference type="PROSITE" id="PS50056"/>
    </source>
</evidence>
<dbReference type="Gene3D" id="3.40.50.1820">
    <property type="entry name" value="alpha/beta hydrolase"/>
    <property type="match status" value="1"/>
</dbReference>
<feature type="compositionally biased region" description="Basic and acidic residues" evidence="3">
    <location>
        <begin position="112"/>
        <end position="131"/>
    </location>
</feature>
<feature type="region of interest" description="Disordered" evidence="3">
    <location>
        <begin position="112"/>
        <end position="165"/>
    </location>
</feature>
<keyword evidence="4" id="KW-0732">Signal</keyword>
<dbReference type="GO" id="GO:0004484">
    <property type="term" value="F:mRNA guanylyltransferase activity"/>
    <property type="evidence" value="ECO:0007669"/>
    <property type="project" value="TreeGrafter"/>
</dbReference>
<dbReference type="InterPro" id="IPR000340">
    <property type="entry name" value="Dual-sp_phosphatase_cat-dom"/>
</dbReference>
<dbReference type="AlphaFoldDB" id="A0A1W5CWQ3"/>
<keyword evidence="1" id="KW-0378">Hydrolase</keyword>
<dbReference type="Gene3D" id="3.90.190.10">
    <property type="entry name" value="Protein tyrosine phosphatase superfamily"/>
    <property type="match status" value="1"/>
</dbReference>
<dbReference type="Pfam" id="PF12697">
    <property type="entry name" value="Abhydrolase_6"/>
    <property type="match status" value="1"/>
</dbReference>
<dbReference type="PANTHER" id="PTHR10367">
    <property type="entry name" value="MRNA-CAPPING ENZYME"/>
    <property type="match status" value="1"/>
</dbReference>
<evidence type="ECO:0000256" key="2">
    <source>
        <dbReference type="ARBA" id="ARBA00022912"/>
    </source>
</evidence>
<proteinExistence type="predicted"/>
<dbReference type="PROSITE" id="PS50056">
    <property type="entry name" value="TYR_PHOSPHATASE_2"/>
    <property type="match status" value="1"/>
</dbReference>
<dbReference type="CDD" id="cd14502">
    <property type="entry name" value="RNA_5'-triphosphatase"/>
    <property type="match status" value="1"/>
</dbReference>
<feature type="chain" id="PRO_5013343328" evidence="4">
    <location>
        <begin position="23"/>
        <end position="744"/>
    </location>
</feature>
<evidence type="ECO:0000256" key="4">
    <source>
        <dbReference type="SAM" id="SignalP"/>
    </source>
</evidence>
<dbReference type="Proteomes" id="UP000192927">
    <property type="component" value="Unassembled WGS sequence"/>
</dbReference>
<dbReference type="InterPro" id="IPR020422">
    <property type="entry name" value="TYR_PHOSPHATASE_DUAL_dom"/>
</dbReference>
<keyword evidence="2" id="KW-0904">Protein phosphatase</keyword>
<evidence type="ECO:0000256" key="3">
    <source>
        <dbReference type="SAM" id="MobiDB-lite"/>
    </source>
</evidence>
<dbReference type="EMBL" id="FWEW01000613">
    <property type="protein sequence ID" value="SLM35297.1"/>
    <property type="molecule type" value="Genomic_DNA"/>
</dbReference>
<dbReference type="InterPro" id="IPR000073">
    <property type="entry name" value="AB_hydrolase_1"/>
</dbReference>
<keyword evidence="7" id="KW-1185">Reference proteome</keyword>
<dbReference type="InterPro" id="IPR029058">
    <property type="entry name" value="AB_hydrolase_fold"/>
</dbReference>
<dbReference type="InterPro" id="IPR016130">
    <property type="entry name" value="Tyr_Pase_AS"/>
</dbReference>
<protein>
    <submittedName>
        <fullName evidence="6">Dual specificity phosphatase catalytic domain protein</fullName>
    </submittedName>
</protein>
<reference evidence="7" key="1">
    <citation type="submission" date="2017-03" db="EMBL/GenBank/DDBJ databases">
        <authorList>
            <person name="Sharma R."/>
            <person name="Thines M."/>
        </authorList>
    </citation>
    <scope>NUCLEOTIDE SEQUENCE [LARGE SCALE GENOMIC DNA]</scope>
</reference>
<dbReference type="InterPro" id="IPR051029">
    <property type="entry name" value="mRNA_Capping_Enz/RNA_Phosphat"/>
</dbReference>
<dbReference type="SUPFAM" id="SSF53474">
    <property type="entry name" value="alpha/beta-Hydrolases"/>
    <property type="match status" value="1"/>
</dbReference>
<dbReference type="FunFam" id="3.90.190.10:FF:000090">
    <property type="entry name" value="Dual specificity phosphatase catalytic domain protein"/>
    <property type="match status" value="1"/>
</dbReference>
<dbReference type="Pfam" id="PF00782">
    <property type="entry name" value="DSPc"/>
    <property type="match status" value="1"/>
</dbReference>
<dbReference type="InterPro" id="IPR029021">
    <property type="entry name" value="Prot-tyrosine_phosphatase-like"/>
</dbReference>
<sequence>MAPWPYFLGSILLPYFLGAVAACGRADGAIMGTASAGVVKYLELFRRPSLRPLPETLVHLGDFVVAPLQQRFLRLIHGQLGIWDMVQLLAACTLLQALRLWKNRRQIAGQRDLKDSTASCHEGRHSHESVRGSHNAAEEASASDAMSTDPGLLKKHSTNKSYTTSSATYPSIRTFLRPHPQADKLPNKPTPLPLLVFIHGLGGSLAQFHPLLTSLVNVAPCLGIDLPGCGLSEFSPTTWCSYSTAALVELLSVVIDQHYDRDGHQGVVLIGHSMGCSLSALIASTKSPVVKRHSFDVLGIVAICPRVSSPSEKQIATYRKLLQIPTPIFDLWRRWDRRGGPESVSVSRFVGSDADIETKKLQERFNEQSRTAVWRRMAWGALPVLDASGNPLGGLPGPEVWANILVPLFLVAGEADNITKPEEVETIGRLLGKLNKPSLRSFPDGNNALPQSAAPAVDITTREPLGHSNHDEKFGLGKSNTETTLLEGKVTTALEGCNGSGQSSKNHQVLKTSILPAPASHALLYDHDTYHTLAGLIQAFLADHIDSRLSLGWQLQHLSTEGKWDVKNLAKWQAFRPVSEPIAGIFRALKTLREIDDTHSPAVFVRNWKGKIKAVIDISHESPVYDPKGLEQGGIEYHKFPTVSKVPPTVDEVKDFISLVDRLRGVPSLPDSSESEPLIGVHCHYGFNRTGFFICCYLIEKEGYGVQRAIDEFKAQRYPGIRHDHFISTLFVRYCTGLKRAPTF</sequence>
<dbReference type="FunFam" id="3.40.50.1820:FF:000273">
    <property type="entry name" value="Dual specificity phosphatase catalytic domain protein"/>
    <property type="match status" value="1"/>
</dbReference>
<dbReference type="InterPro" id="IPR000387">
    <property type="entry name" value="Tyr_Pase_dom"/>
</dbReference>